<dbReference type="EMBL" id="MLJW01000037">
    <property type="protein sequence ID" value="OIR07452.1"/>
    <property type="molecule type" value="Genomic_DNA"/>
</dbReference>
<sequence length="138" mass="15174">MRKLLAFLVLTAGFVACGHAQQTDNRLDFAFAQLKSNGAGPFARALFVSNPTAAQQLETQLGPLVSNGGGYIGYDVLSRKPLTSRIDRYIVAIYYEKYPVFLRIDSYRSSEGRLFLPAIVSLDADKILPAETLEVTGR</sequence>
<evidence type="ECO:0000313" key="1">
    <source>
        <dbReference type="EMBL" id="OIR07452.1"/>
    </source>
</evidence>
<protein>
    <submittedName>
        <fullName evidence="1">Uncharacterized protein</fullName>
    </submittedName>
</protein>
<dbReference type="PROSITE" id="PS51257">
    <property type="entry name" value="PROKAR_LIPOPROTEIN"/>
    <property type="match status" value="1"/>
</dbReference>
<reference evidence="1" key="1">
    <citation type="submission" date="2016-10" db="EMBL/GenBank/DDBJ databases">
        <title>Sequence of Gallionella enrichment culture.</title>
        <authorList>
            <person name="Poehlein A."/>
            <person name="Muehling M."/>
            <person name="Daniel R."/>
        </authorList>
    </citation>
    <scope>NUCLEOTIDE SEQUENCE</scope>
</reference>
<name>A0A1J5T0S4_9ZZZZ</name>
<dbReference type="AlphaFoldDB" id="A0A1J5T0S4"/>
<gene>
    <name evidence="1" type="ORF">GALL_104110</name>
</gene>
<comment type="caution">
    <text evidence="1">The sequence shown here is derived from an EMBL/GenBank/DDBJ whole genome shotgun (WGS) entry which is preliminary data.</text>
</comment>
<proteinExistence type="predicted"/>
<accession>A0A1J5T0S4</accession>
<organism evidence="1">
    <name type="scientific">mine drainage metagenome</name>
    <dbReference type="NCBI Taxonomy" id="410659"/>
    <lineage>
        <taxon>unclassified sequences</taxon>
        <taxon>metagenomes</taxon>
        <taxon>ecological metagenomes</taxon>
    </lineage>
</organism>